<dbReference type="Pfam" id="PF13639">
    <property type="entry name" value="zf-RING_2"/>
    <property type="match status" value="1"/>
</dbReference>
<evidence type="ECO:0000256" key="14">
    <source>
        <dbReference type="ARBA" id="ARBA00022833"/>
    </source>
</evidence>
<keyword evidence="15" id="KW-1133">Transmembrane helix</keyword>
<feature type="compositionally biased region" description="Low complexity" evidence="18">
    <location>
        <begin position="736"/>
        <end position="751"/>
    </location>
</feature>
<dbReference type="GO" id="GO:0005886">
    <property type="term" value="C:plasma membrane"/>
    <property type="evidence" value="ECO:0007669"/>
    <property type="project" value="UniProtKB-SubCell"/>
</dbReference>
<dbReference type="Pfam" id="PF18212">
    <property type="entry name" value="ZNRF_3_ecto"/>
    <property type="match status" value="2"/>
</dbReference>
<feature type="compositionally biased region" description="Basic and acidic residues" evidence="18">
    <location>
        <begin position="1026"/>
        <end position="1040"/>
    </location>
</feature>
<evidence type="ECO:0000259" key="19">
    <source>
        <dbReference type="PROSITE" id="PS50089"/>
    </source>
</evidence>
<dbReference type="PROSITE" id="PS50089">
    <property type="entry name" value="ZF_RING_2"/>
    <property type="match status" value="1"/>
</dbReference>
<comment type="catalytic activity">
    <reaction evidence="1">
        <text>S-ubiquitinyl-[E2 ubiquitin-conjugating enzyme]-L-cysteine + [acceptor protein]-L-lysine = [E2 ubiquitin-conjugating enzyme]-L-cysteine + N(6)-ubiquitinyl-[acceptor protein]-L-lysine.</text>
        <dbReference type="EC" id="2.3.2.27"/>
    </reaction>
</comment>
<reference evidence="20" key="1">
    <citation type="submission" date="2020-10" db="EMBL/GenBank/DDBJ databases">
        <title>Feather gene expression reveals the developmental basis of iridescence in African starlings.</title>
        <authorList>
            <person name="Rubenstein D.R."/>
        </authorList>
    </citation>
    <scope>NUCLEOTIDE SEQUENCE</scope>
    <source>
        <strain evidence="20">SS15</strain>
        <tissue evidence="20">Liver</tissue>
    </source>
</reference>
<evidence type="ECO:0000256" key="2">
    <source>
        <dbReference type="ARBA" id="ARBA00004251"/>
    </source>
</evidence>
<dbReference type="SUPFAM" id="SSF57850">
    <property type="entry name" value="RING/U-box"/>
    <property type="match status" value="1"/>
</dbReference>
<keyword evidence="6" id="KW-1003">Cell membrane</keyword>
<keyword evidence="11" id="KW-0732">Signal</keyword>
<reference evidence="21 22" key="2">
    <citation type="journal article" date="2021" name="J. Hered.">
        <title>Feather Gene Expression Elucidates the Developmental Basis of Plumage Iridescence in African Starlings.</title>
        <authorList>
            <person name="Rubenstein D.R."/>
            <person name="Corvelo A."/>
            <person name="MacManes M.D."/>
            <person name="Maia R."/>
            <person name="Narzisi G."/>
            <person name="Rousaki A."/>
            <person name="Vandenabeele P."/>
            <person name="Shawkey M.D."/>
            <person name="Solomon J."/>
        </authorList>
    </citation>
    <scope>NUCLEOTIDE SEQUENCE [LARGE SCALE GENOMIC DNA]</scope>
    <source>
        <strain evidence="21">SS15</strain>
    </source>
</reference>
<evidence type="ECO:0000313" key="21">
    <source>
        <dbReference type="EMBL" id="KAI1231967.1"/>
    </source>
</evidence>
<evidence type="ECO:0000256" key="5">
    <source>
        <dbReference type="ARBA" id="ARBA00012483"/>
    </source>
</evidence>
<feature type="region of interest" description="Disordered" evidence="18">
    <location>
        <begin position="63"/>
        <end position="93"/>
    </location>
</feature>
<evidence type="ECO:0000256" key="10">
    <source>
        <dbReference type="ARBA" id="ARBA00022723"/>
    </source>
</evidence>
<gene>
    <name evidence="21" type="ORF">IHE44_0007611</name>
    <name evidence="20" type="ORF">IHE44_014450</name>
</gene>
<dbReference type="Gene3D" id="3.30.40.10">
    <property type="entry name" value="Zinc/RING finger domain, C3HC4 (zinc finger)"/>
    <property type="match status" value="1"/>
</dbReference>
<dbReference type="AlphaFoldDB" id="A0A835NNN0"/>
<evidence type="ECO:0000256" key="13">
    <source>
        <dbReference type="ARBA" id="ARBA00022786"/>
    </source>
</evidence>
<dbReference type="EMBL" id="JADDUC010000089">
    <property type="protein sequence ID" value="KAG0119332.1"/>
    <property type="molecule type" value="Genomic_DNA"/>
</dbReference>
<evidence type="ECO:0000256" key="16">
    <source>
        <dbReference type="ARBA" id="ARBA00023136"/>
    </source>
</evidence>
<evidence type="ECO:0000256" key="3">
    <source>
        <dbReference type="ARBA" id="ARBA00004906"/>
    </source>
</evidence>
<keyword evidence="10" id="KW-0479">Metal-binding</keyword>
<organism evidence="20">
    <name type="scientific">Lamprotornis superbus</name>
    <dbReference type="NCBI Taxonomy" id="245042"/>
    <lineage>
        <taxon>Eukaryota</taxon>
        <taxon>Metazoa</taxon>
        <taxon>Chordata</taxon>
        <taxon>Craniata</taxon>
        <taxon>Vertebrata</taxon>
        <taxon>Euteleostomi</taxon>
        <taxon>Archelosauria</taxon>
        <taxon>Archosauria</taxon>
        <taxon>Dinosauria</taxon>
        <taxon>Saurischia</taxon>
        <taxon>Theropoda</taxon>
        <taxon>Coelurosauria</taxon>
        <taxon>Aves</taxon>
        <taxon>Neognathae</taxon>
        <taxon>Neoaves</taxon>
        <taxon>Telluraves</taxon>
        <taxon>Australaves</taxon>
        <taxon>Passeriformes</taxon>
        <taxon>Sturnidae</taxon>
        <taxon>Lamprotornis</taxon>
    </lineage>
</organism>
<keyword evidence="13" id="KW-0833">Ubl conjugation pathway</keyword>
<feature type="region of interest" description="Disordered" evidence="18">
    <location>
        <begin position="710"/>
        <end position="751"/>
    </location>
</feature>
<dbReference type="GO" id="GO:0016567">
    <property type="term" value="P:protein ubiquitination"/>
    <property type="evidence" value="ECO:0007669"/>
    <property type="project" value="UniProtKB-UniPathway"/>
</dbReference>
<feature type="region of interest" description="Disordered" evidence="18">
    <location>
        <begin position="1026"/>
        <end position="1087"/>
    </location>
</feature>
<keyword evidence="7" id="KW-0808">Transferase</keyword>
<feature type="compositionally biased region" description="Basic residues" evidence="18">
    <location>
        <begin position="831"/>
        <end position="842"/>
    </location>
</feature>
<dbReference type="EC" id="2.3.2.27" evidence="5"/>
<dbReference type="SMART" id="SM00184">
    <property type="entry name" value="RING"/>
    <property type="match status" value="1"/>
</dbReference>
<evidence type="ECO:0000256" key="8">
    <source>
        <dbReference type="ARBA" id="ARBA00022687"/>
    </source>
</evidence>
<dbReference type="InterPro" id="IPR045907">
    <property type="entry name" value="RNF43_Znf_RING"/>
</dbReference>
<dbReference type="InterPro" id="IPR013083">
    <property type="entry name" value="Znf_RING/FYVE/PHD"/>
</dbReference>
<evidence type="ECO:0000256" key="6">
    <source>
        <dbReference type="ARBA" id="ARBA00022475"/>
    </source>
</evidence>
<evidence type="ECO:0000256" key="17">
    <source>
        <dbReference type="PROSITE-ProRule" id="PRU00175"/>
    </source>
</evidence>
<comment type="similarity">
    <text evidence="4">Belongs to the ZNRF3 family.</text>
</comment>
<feature type="region of interest" description="Disordered" evidence="18">
    <location>
        <begin position="788"/>
        <end position="984"/>
    </location>
</feature>
<comment type="caution">
    <text evidence="20">The sequence shown here is derived from an EMBL/GenBank/DDBJ whole genome shotgun (WGS) entry which is preliminary data.</text>
</comment>
<dbReference type="InterPro" id="IPR051073">
    <property type="entry name" value="ZNRF3_Arkadia_E3_ligases"/>
</dbReference>
<evidence type="ECO:0000256" key="15">
    <source>
        <dbReference type="ARBA" id="ARBA00022989"/>
    </source>
</evidence>
<accession>A0A835NNN0</accession>
<dbReference type="UniPathway" id="UPA00143"/>
<dbReference type="FunFam" id="3.50.30.30:FF:000023">
    <property type="entry name" value="E3 ubiquitin-protein ligase RNF43 isoform X2"/>
    <property type="match status" value="1"/>
</dbReference>
<dbReference type="GO" id="GO:0061630">
    <property type="term" value="F:ubiquitin protein ligase activity"/>
    <property type="evidence" value="ECO:0007669"/>
    <property type="project" value="UniProtKB-EC"/>
</dbReference>
<evidence type="ECO:0000256" key="4">
    <source>
        <dbReference type="ARBA" id="ARBA00008759"/>
    </source>
</evidence>
<comment type="pathway">
    <text evidence="3">Protein modification; protein ubiquitination.</text>
</comment>
<evidence type="ECO:0000256" key="7">
    <source>
        <dbReference type="ARBA" id="ARBA00022679"/>
    </source>
</evidence>
<evidence type="ECO:0000256" key="11">
    <source>
        <dbReference type="ARBA" id="ARBA00022729"/>
    </source>
</evidence>
<dbReference type="GO" id="GO:0030178">
    <property type="term" value="P:negative regulation of Wnt signaling pathway"/>
    <property type="evidence" value="ECO:0007669"/>
    <property type="project" value="UniProtKB-ARBA"/>
</dbReference>
<keyword evidence="8" id="KW-0879">Wnt signaling pathway</keyword>
<keyword evidence="14" id="KW-0862">Zinc</keyword>
<name>A0A835NNN0_9PASS</name>
<keyword evidence="16" id="KW-0472">Membrane</keyword>
<feature type="compositionally biased region" description="Basic residues" evidence="18">
    <location>
        <begin position="950"/>
        <end position="960"/>
    </location>
</feature>
<evidence type="ECO:0000256" key="18">
    <source>
        <dbReference type="SAM" id="MobiDB-lite"/>
    </source>
</evidence>
<reference evidence="21" key="3">
    <citation type="submission" date="2022-01" db="EMBL/GenBank/DDBJ databases">
        <authorList>
            <person name="Rubenstein D.R."/>
        </authorList>
    </citation>
    <scope>NUCLEOTIDE SEQUENCE</scope>
    <source>
        <strain evidence="21">SS15</strain>
        <tissue evidence="21">Liver</tissue>
    </source>
</reference>
<feature type="compositionally biased region" description="Basic and acidic residues" evidence="18">
    <location>
        <begin position="796"/>
        <end position="811"/>
    </location>
</feature>
<evidence type="ECO:0000256" key="12">
    <source>
        <dbReference type="ARBA" id="ARBA00022771"/>
    </source>
</evidence>
<keyword evidence="12 17" id="KW-0863">Zinc-finger</keyword>
<protein>
    <recommendedName>
        <fullName evidence="5">RING-type E3 ubiquitin transferase</fullName>
        <ecNumber evidence="5">2.3.2.27</ecNumber>
    </recommendedName>
</protein>
<feature type="compositionally biased region" description="Polar residues" evidence="18">
    <location>
        <begin position="885"/>
        <end position="894"/>
    </location>
</feature>
<dbReference type="PANTHER" id="PTHR16200">
    <property type="entry name" value="RING ZINC FINGER"/>
    <property type="match status" value="1"/>
</dbReference>
<feature type="domain" description="RING-type" evidence="19">
    <location>
        <begin position="516"/>
        <end position="556"/>
    </location>
</feature>
<dbReference type="OrthoDB" id="8062037at2759"/>
<dbReference type="GO" id="GO:0008270">
    <property type="term" value="F:zinc ion binding"/>
    <property type="evidence" value="ECO:0007669"/>
    <property type="project" value="UniProtKB-KW"/>
</dbReference>
<dbReference type="GO" id="GO:0016055">
    <property type="term" value="P:Wnt signaling pathway"/>
    <property type="evidence" value="ECO:0007669"/>
    <property type="project" value="UniProtKB-KW"/>
</dbReference>
<dbReference type="EMBL" id="JADDUC020000024">
    <property type="protein sequence ID" value="KAI1231967.1"/>
    <property type="molecule type" value="Genomic_DNA"/>
</dbReference>
<sequence>MRTLHFQPCLPRELSLRRLLDAFHVTFGQTVEPSILFCEALSRDLLNFVCLKYASELPAASEHVARGERSGDGESRRRVPERYERPEPAAGSMSAGPQVQLAVLWPWLLMATLQAGLGHTGLALAAAVESERAAAQKAIIRVIPLKVEPIILEGEFANVAEVTPAEGKLLQSHPLSLCNTSEDEHTESGFITIVKLEQPDRDPNPCLSLANKVSAKIPKMASVWKVKPVVLQTSRCSLVCEEVCVSLCSLACGKTWTQKTSSVALFPKIVIPPCCLLPAGGDMVGTGTGSFSMVPAAQLKKAGKTGPSFCSCTAEFFSRSLWHQKQGKGCDAMAKLAGERGARAILFDITDDESAADQLRKPRGLSQPVVLIRGHDAELLMGVVNKNREAHVKIEVKEPPAWPDYDVWILLTVVSTVVVIILIFVVRTNLLWLSQLRQKVTSADEYRPQISDNPISNMGGQSKAEPLLKPCLSLQDSVQQQTLQAIGQLATRRYQPRARPAPRWDSASSCSSAPVCAICLEEFSEGQELRIISCSHEFHRECVDPWLQQHHTCPLCMFNILARDSGDQAMAASSRLVPQDMEPGRRLHLFRQHPGHALYHLPHAYPQRNLRSFPPEPAHGNPFFHSPELSQLDFGTIHYMPYRPATSLLACGHVAPLAPGLLGQQHPNPSACGQALAPHRTCPLQPQPPCLAPKAALAQKQHRAPALRRGIGHGHQHNSSGSGESYLTEHSGYLADGPGSDSSSGPCHGSSSDSMLNCTDVSLQGIHGSCSTFRSSLSSDYDPFVYCSSEGPTTDHGQEQLRPPRERRPRSLDLMVPGGAAPAKPQVLSHVHYHHHQHHHYRRDAECPPGRASQGPGPRKSRYSGAKVAFHSARTQKRTEKSHHSQQPLESSGVLQEAAPAGQPACPQEGRDPPHAPSTSPDRLDFSVDANRQLGAAGTLPVPLPPRHSLQSRHHRRKRKCPLEPNPALLAKDSAEPGACDTHLPPGHPAGYRCSPEAQPLIPSAPLPSGSQLLWKCLVPQSSSELRKQEEGLSGRERNRSVPADFSGTGTPSHSLSVRLHCPSQQGGQGKSGLQLSRQRAGEGRGI</sequence>
<dbReference type="Proteomes" id="UP000618051">
    <property type="component" value="Unassembled WGS sequence"/>
</dbReference>
<keyword evidence="22" id="KW-1185">Reference proteome</keyword>
<feature type="compositionally biased region" description="Basic and acidic residues" evidence="18">
    <location>
        <begin position="63"/>
        <end position="87"/>
    </location>
</feature>
<proteinExistence type="inferred from homology"/>
<evidence type="ECO:0000256" key="1">
    <source>
        <dbReference type="ARBA" id="ARBA00000900"/>
    </source>
</evidence>
<keyword evidence="9" id="KW-0812">Transmembrane</keyword>
<dbReference type="FunFam" id="3.30.40.10:FF:000075">
    <property type="entry name" value="Putative e3 ubiquitin-protein ligase rnf43"/>
    <property type="match status" value="1"/>
</dbReference>
<comment type="subcellular location">
    <subcellularLocation>
        <location evidence="2">Cell membrane</location>
        <topology evidence="2">Single-pass type I membrane protein</topology>
    </subcellularLocation>
</comment>
<dbReference type="CDD" id="cd16798">
    <property type="entry name" value="RING-H2_RNF43"/>
    <property type="match status" value="1"/>
</dbReference>
<dbReference type="InterPro" id="IPR040700">
    <property type="entry name" value="ZNRF-3_ecto"/>
</dbReference>
<evidence type="ECO:0000256" key="9">
    <source>
        <dbReference type="ARBA" id="ARBA00022692"/>
    </source>
</evidence>
<dbReference type="Gene3D" id="3.50.30.30">
    <property type="match status" value="2"/>
</dbReference>
<evidence type="ECO:0000313" key="22">
    <source>
        <dbReference type="Proteomes" id="UP000618051"/>
    </source>
</evidence>
<dbReference type="InterPro" id="IPR001841">
    <property type="entry name" value="Znf_RING"/>
</dbReference>
<evidence type="ECO:0000313" key="20">
    <source>
        <dbReference type="EMBL" id="KAG0119332.1"/>
    </source>
</evidence>